<name>A0A127QBP7_9BURK</name>
<proteinExistence type="predicted"/>
<organism evidence="1 2">
    <name type="scientific">Collimonas pratensis</name>
    <dbReference type="NCBI Taxonomy" id="279113"/>
    <lineage>
        <taxon>Bacteria</taxon>
        <taxon>Pseudomonadati</taxon>
        <taxon>Pseudomonadota</taxon>
        <taxon>Betaproteobacteria</taxon>
        <taxon>Burkholderiales</taxon>
        <taxon>Oxalobacteraceae</taxon>
        <taxon>Collimonas</taxon>
    </lineage>
</organism>
<dbReference type="KEGG" id="cpra:CPter91_5179"/>
<accession>A0A127QBP7</accession>
<dbReference type="AlphaFoldDB" id="A0A127QBP7"/>
<reference evidence="1 2" key="1">
    <citation type="submission" date="2015-11" db="EMBL/GenBank/DDBJ databases">
        <title>Exploring the genomic traits of fungus-feeding bacterial genus Collimonas.</title>
        <authorList>
            <person name="Song C."/>
            <person name="Schmidt R."/>
            <person name="de Jager V."/>
            <person name="Krzyzanowska D."/>
            <person name="Jongedijk E."/>
            <person name="Cankar K."/>
            <person name="Beekwilder J."/>
            <person name="van Veen A."/>
            <person name="de Boer W."/>
            <person name="van Veen J.A."/>
            <person name="Garbeva P."/>
        </authorList>
    </citation>
    <scope>NUCLEOTIDE SEQUENCE [LARGE SCALE GENOMIC DNA]</scope>
    <source>
        <strain evidence="1 2">Ter91</strain>
    </source>
</reference>
<sequence>MVTATGAALAFMANAAASKAPSARRVRLFVMFPPEMRWAANFASP</sequence>
<dbReference type="EMBL" id="CP013234">
    <property type="protein sequence ID" value="AMP07467.1"/>
    <property type="molecule type" value="Genomic_DNA"/>
</dbReference>
<dbReference type="Proteomes" id="UP000074561">
    <property type="component" value="Chromosome"/>
</dbReference>
<protein>
    <submittedName>
        <fullName evidence="1">Uncharacterized protein</fullName>
    </submittedName>
</protein>
<dbReference type="PATRIC" id="fig|279113.9.peg.5127"/>
<evidence type="ECO:0000313" key="1">
    <source>
        <dbReference type="EMBL" id="AMP07467.1"/>
    </source>
</evidence>
<evidence type="ECO:0000313" key="2">
    <source>
        <dbReference type="Proteomes" id="UP000074561"/>
    </source>
</evidence>
<gene>
    <name evidence="1" type="ORF">CPter91_5179</name>
</gene>